<evidence type="ECO:0000256" key="2">
    <source>
        <dbReference type="ARBA" id="ARBA00005236"/>
    </source>
</evidence>
<feature type="domain" description="ABC3 transporter permease C-terminal" evidence="8">
    <location>
        <begin position="275"/>
        <end position="395"/>
    </location>
</feature>
<keyword evidence="3" id="KW-1003">Cell membrane</keyword>
<dbReference type="Pfam" id="PF12704">
    <property type="entry name" value="MacB_PCD"/>
    <property type="match status" value="1"/>
</dbReference>
<keyword evidence="4 7" id="KW-0812">Transmembrane</keyword>
<dbReference type="EMBL" id="BSYI01000060">
    <property type="protein sequence ID" value="GMG85336.1"/>
    <property type="molecule type" value="Genomic_DNA"/>
</dbReference>
<keyword evidence="5 7" id="KW-1133">Transmembrane helix</keyword>
<feature type="transmembrane region" description="Helical" evidence="7">
    <location>
        <begin position="363"/>
        <end position="387"/>
    </location>
</feature>
<dbReference type="InterPro" id="IPR051447">
    <property type="entry name" value="Lipoprotein-release_system"/>
</dbReference>
<proteinExistence type="inferred from homology"/>
<dbReference type="Pfam" id="PF02687">
    <property type="entry name" value="FtsX"/>
    <property type="match status" value="1"/>
</dbReference>
<evidence type="ECO:0000256" key="6">
    <source>
        <dbReference type="ARBA" id="ARBA00023136"/>
    </source>
</evidence>
<dbReference type="PANTHER" id="PTHR30489:SF0">
    <property type="entry name" value="LIPOPROTEIN-RELEASING SYSTEM TRANSMEMBRANE PROTEIN LOLE"/>
    <property type="match status" value="1"/>
</dbReference>
<gene>
    <name evidence="10" type="primary">tagS</name>
    <name evidence="10" type="ORF">LNKW23_45560</name>
</gene>
<evidence type="ECO:0000256" key="4">
    <source>
        <dbReference type="ARBA" id="ARBA00022692"/>
    </source>
</evidence>
<dbReference type="InterPro" id="IPR025857">
    <property type="entry name" value="MacB_PCD"/>
</dbReference>
<comment type="caution">
    <text evidence="10">The sequence shown here is derived from an EMBL/GenBank/DDBJ whole genome shotgun (WGS) entry which is preliminary data.</text>
</comment>
<name>A0ABQ6LTE9_9RHOB</name>
<evidence type="ECO:0000313" key="11">
    <source>
        <dbReference type="Proteomes" id="UP001239909"/>
    </source>
</evidence>
<evidence type="ECO:0000256" key="5">
    <source>
        <dbReference type="ARBA" id="ARBA00022989"/>
    </source>
</evidence>
<protein>
    <submittedName>
        <fullName evidence="10">Type IV secretion associated ABC transporter permease TagS</fullName>
    </submittedName>
</protein>
<evidence type="ECO:0000313" key="10">
    <source>
        <dbReference type="EMBL" id="GMG85336.1"/>
    </source>
</evidence>
<evidence type="ECO:0000259" key="8">
    <source>
        <dbReference type="Pfam" id="PF02687"/>
    </source>
</evidence>
<comment type="subcellular location">
    <subcellularLocation>
        <location evidence="1">Cell membrane</location>
        <topology evidence="1">Multi-pass membrane protein</topology>
    </subcellularLocation>
</comment>
<evidence type="ECO:0000256" key="3">
    <source>
        <dbReference type="ARBA" id="ARBA00022475"/>
    </source>
</evidence>
<evidence type="ECO:0000259" key="9">
    <source>
        <dbReference type="Pfam" id="PF12704"/>
    </source>
</evidence>
<keyword evidence="11" id="KW-1185">Reference proteome</keyword>
<feature type="transmembrane region" description="Helical" evidence="7">
    <location>
        <begin position="272"/>
        <end position="295"/>
    </location>
</feature>
<feature type="transmembrane region" description="Helical" evidence="7">
    <location>
        <begin position="315"/>
        <end position="342"/>
    </location>
</feature>
<feature type="transmembrane region" description="Helical" evidence="7">
    <location>
        <begin position="20"/>
        <end position="42"/>
    </location>
</feature>
<reference evidence="10 11" key="1">
    <citation type="submission" date="2023-04" db="EMBL/GenBank/DDBJ databases">
        <title>Marinoamorphus aggregata gen. nov., sp. Nov., isolate from tissue of brittle star Ophioplocus japonicus.</title>
        <authorList>
            <person name="Kawano K."/>
            <person name="Sawayama S."/>
            <person name="Nakagawa S."/>
        </authorList>
    </citation>
    <scope>NUCLEOTIDE SEQUENCE [LARGE SCALE GENOMIC DNA]</scope>
    <source>
        <strain evidence="10 11">NKW23</strain>
    </source>
</reference>
<organism evidence="10 11">
    <name type="scientific">Paralimibaculum aggregatum</name>
    <dbReference type="NCBI Taxonomy" id="3036245"/>
    <lineage>
        <taxon>Bacteria</taxon>
        <taxon>Pseudomonadati</taxon>
        <taxon>Pseudomonadota</taxon>
        <taxon>Alphaproteobacteria</taxon>
        <taxon>Rhodobacterales</taxon>
        <taxon>Paracoccaceae</taxon>
        <taxon>Paralimibaculum</taxon>
    </lineage>
</organism>
<feature type="domain" description="MacB-like periplasmic core" evidence="9">
    <location>
        <begin position="21"/>
        <end position="199"/>
    </location>
</feature>
<keyword evidence="6 7" id="KW-0472">Membrane</keyword>
<evidence type="ECO:0000256" key="1">
    <source>
        <dbReference type="ARBA" id="ARBA00004651"/>
    </source>
</evidence>
<sequence>MGLPVWRLATADLLHEWPTALVAVLGVTVALAPLLILFGLWFGVVEAMRSQLAENPATREIRHRAIKALPEGFFEAARARPETGFLIPRTRYVNLQVTLQNRAAADGQPAEVILAPTGAGDPLLGFAGLGVPQGDALVLGARAAEALGAAPGDRLRLVLARRAASGRRERVAVPLTVAGILPAEVEPAKKAYAPLPLLAEIQAYQEWIAVPARGWEGDAPRGDQWGGFRLYARDLDSVEPLRRWLAGQGLDVTSEAERIAFAGRVDRDLGRLFYAILGLTLTGYVLSIGLTQAAAVARKRRIYATLRLIGYRGRAIAAMPVLQGAAIALAGALAALLVYHAIQPAIGALFRDLVAGEGGLMRLPWRHAAAALLGSVAVAALASTVAARRALTISPAETLRDA</sequence>
<dbReference type="PANTHER" id="PTHR30489">
    <property type="entry name" value="LIPOPROTEIN-RELEASING SYSTEM TRANSMEMBRANE PROTEIN LOLE"/>
    <property type="match status" value="1"/>
</dbReference>
<comment type="similarity">
    <text evidence="2">Belongs to the ABC-4 integral membrane protein family. LolC/E subfamily.</text>
</comment>
<evidence type="ECO:0000256" key="7">
    <source>
        <dbReference type="SAM" id="Phobius"/>
    </source>
</evidence>
<dbReference type="InterPro" id="IPR003838">
    <property type="entry name" value="ABC3_permease_C"/>
</dbReference>
<dbReference type="Proteomes" id="UP001239909">
    <property type="component" value="Unassembled WGS sequence"/>
</dbReference>
<accession>A0ABQ6LTE9</accession>
<dbReference type="RefSeq" id="WP_285674637.1">
    <property type="nucleotide sequence ID" value="NZ_BSYI01000060.1"/>
</dbReference>